<dbReference type="AlphaFoldDB" id="A0A1M6Z1T4"/>
<organism evidence="1 2">
    <name type="scientific">Xylanibacter ruminicola</name>
    <name type="common">Prevotella ruminicola</name>
    <dbReference type="NCBI Taxonomy" id="839"/>
    <lineage>
        <taxon>Bacteria</taxon>
        <taxon>Pseudomonadati</taxon>
        <taxon>Bacteroidota</taxon>
        <taxon>Bacteroidia</taxon>
        <taxon>Bacteroidales</taxon>
        <taxon>Prevotellaceae</taxon>
        <taxon>Xylanibacter</taxon>
    </lineage>
</organism>
<name>A0A1M6Z1T4_XYLRU</name>
<dbReference type="EMBL" id="FRBD01000037">
    <property type="protein sequence ID" value="SHL24397.1"/>
    <property type="molecule type" value="Genomic_DNA"/>
</dbReference>
<gene>
    <name evidence="1" type="ORF">SAMN05216463_13720</name>
</gene>
<reference evidence="1 2" key="1">
    <citation type="submission" date="2016-11" db="EMBL/GenBank/DDBJ databases">
        <authorList>
            <person name="Jaros S."/>
            <person name="Januszkiewicz K."/>
            <person name="Wedrychowicz H."/>
        </authorList>
    </citation>
    <scope>NUCLEOTIDE SEQUENCE [LARGE SCALE GENOMIC DNA]</scope>
    <source>
        <strain evidence="1 2">KHT3</strain>
    </source>
</reference>
<dbReference type="RefSeq" id="WP_073211678.1">
    <property type="nucleotide sequence ID" value="NZ_FRBD01000037.1"/>
</dbReference>
<evidence type="ECO:0000313" key="2">
    <source>
        <dbReference type="Proteomes" id="UP000184130"/>
    </source>
</evidence>
<evidence type="ECO:0000313" key="1">
    <source>
        <dbReference type="EMBL" id="SHL24397.1"/>
    </source>
</evidence>
<sequence length="109" mass="12465">MSVVRLYETTLSCSPTEFKEILYKFGKVIVVVDKIENDLSKTCRIGEKLIAEPGRPVISAAKRYIIGINNMLIYSKVKQKRDKSVIYVLGVGEVQIKDILIWCNARKMR</sequence>
<protein>
    <submittedName>
        <fullName evidence="1">Uncharacterized protein</fullName>
    </submittedName>
</protein>
<proteinExistence type="predicted"/>
<accession>A0A1M6Z1T4</accession>
<dbReference type="Proteomes" id="UP000184130">
    <property type="component" value="Unassembled WGS sequence"/>
</dbReference>